<dbReference type="OrthoDB" id="3430853at2"/>
<dbReference type="Proteomes" id="UP000291101">
    <property type="component" value="Unassembled WGS sequence"/>
</dbReference>
<sequence>MALIGSVLGVAAVSLVLGAVTSWAQGLLPDAWHPLANSPSGWAALTALAVMAQRPSLRRGALLGTVSFVCLVLGYTFASELRGLAYDPTLWGAIGLVSGPFVGVAAAGAASTRTMPVALGSGVLAGVLVADGIYGLTVVADSTSPVYWTTVLVLGLLLVLATPLVRLRRVAPTAVMVVTFLAATAALSGGYAWLNAAPPV</sequence>
<protein>
    <submittedName>
        <fullName evidence="2">Uncharacterized protein</fullName>
    </submittedName>
</protein>
<feature type="transmembrane region" description="Helical" evidence="1">
    <location>
        <begin position="60"/>
        <end position="78"/>
    </location>
</feature>
<reference evidence="2 3" key="1">
    <citation type="submission" date="2019-01" db="EMBL/GenBank/DDBJ databases">
        <title>Novel species of Nocardioides.</title>
        <authorList>
            <person name="Liu Q."/>
            <person name="X Y.-H."/>
        </authorList>
    </citation>
    <scope>NUCLEOTIDE SEQUENCE [LARGE SCALE GENOMIC DNA]</scope>
    <source>
        <strain evidence="2 3">HLT2-9</strain>
    </source>
</reference>
<comment type="caution">
    <text evidence="2">The sequence shown here is derived from an EMBL/GenBank/DDBJ whole genome shotgun (WGS) entry which is preliminary data.</text>
</comment>
<name>A0A4Q2SJM4_9ACTN</name>
<accession>A0A4Q2SJM4</accession>
<gene>
    <name evidence="2" type="ORF">EUA94_17105</name>
</gene>
<evidence type="ECO:0000313" key="2">
    <source>
        <dbReference type="EMBL" id="RYC05786.1"/>
    </source>
</evidence>
<dbReference type="RefSeq" id="WP_129428112.1">
    <property type="nucleotide sequence ID" value="NZ_SDWV01000020.1"/>
</dbReference>
<keyword evidence="1" id="KW-0812">Transmembrane</keyword>
<feature type="transmembrane region" description="Helical" evidence="1">
    <location>
        <begin position="146"/>
        <end position="167"/>
    </location>
</feature>
<evidence type="ECO:0000313" key="3">
    <source>
        <dbReference type="Proteomes" id="UP000291101"/>
    </source>
</evidence>
<feature type="transmembrane region" description="Helical" evidence="1">
    <location>
        <begin position="34"/>
        <end position="53"/>
    </location>
</feature>
<dbReference type="InterPro" id="IPR045393">
    <property type="entry name" value="DUF6518"/>
</dbReference>
<feature type="transmembrane region" description="Helical" evidence="1">
    <location>
        <begin position="174"/>
        <end position="194"/>
    </location>
</feature>
<dbReference type="EMBL" id="SDWV01000020">
    <property type="protein sequence ID" value="RYC05786.1"/>
    <property type="molecule type" value="Genomic_DNA"/>
</dbReference>
<dbReference type="Pfam" id="PF20128">
    <property type="entry name" value="DUF6518"/>
    <property type="match status" value="1"/>
</dbReference>
<evidence type="ECO:0000256" key="1">
    <source>
        <dbReference type="SAM" id="Phobius"/>
    </source>
</evidence>
<dbReference type="AlphaFoldDB" id="A0A4Q2SJM4"/>
<keyword evidence="3" id="KW-1185">Reference proteome</keyword>
<feature type="transmembrane region" description="Helical" evidence="1">
    <location>
        <begin position="90"/>
        <end position="110"/>
    </location>
</feature>
<keyword evidence="1" id="KW-0472">Membrane</keyword>
<proteinExistence type="predicted"/>
<organism evidence="2 3">
    <name type="scientific">Nocardioides zhouii</name>
    <dbReference type="NCBI Taxonomy" id="1168729"/>
    <lineage>
        <taxon>Bacteria</taxon>
        <taxon>Bacillati</taxon>
        <taxon>Actinomycetota</taxon>
        <taxon>Actinomycetes</taxon>
        <taxon>Propionibacteriales</taxon>
        <taxon>Nocardioidaceae</taxon>
        <taxon>Nocardioides</taxon>
    </lineage>
</organism>
<feature type="transmembrane region" description="Helical" evidence="1">
    <location>
        <begin position="117"/>
        <end position="140"/>
    </location>
</feature>
<keyword evidence="1" id="KW-1133">Transmembrane helix</keyword>